<feature type="region of interest" description="Disordered" evidence="1">
    <location>
        <begin position="302"/>
        <end position="384"/>
    </location>
</feature>
<organism evidence="3 4">
    <name type="scientific">Solanum verrucosum</name>
    <dbReference type="NCBI Taxonomy" id="315347"/>
    <lineage>
        <taxon>Eukaryota</taxon>
        <taxon>Viridiplantae</taxon>
        <taxon>Streptophyta</taxon>
        <taxon>Embryophyta</taxon>
        <taxon>Tracheophyta</taxon>
        <taxon>Spermatophyta</taxon>
        <taxon>Magnoliopsida</taxon>
        <taxon>eudicotyledons</taxon>
        <taxon>Gunneridae</taxon>
        <taxon>Pentapetalae</taxon>
        <taxon>asterids</taxon>
        <taxon>lamiids</taxon>
        <taxon>Solanales</taxon>
        <taxon>Solanaceae</taxon>
        <taxon>Solanoideae</taxon>
        <taxon>Solaneae</taxon>
        <taxon>Solanum</taxon>
    </lineage>
</organism>
<name>A0AAF0Q5K1_SOLVR</name>
<dbReference type="Pfam" id="PF10551">
    <property type="entry name" value="MULE"/>
    <property type="match status" value="1"/>
</dbReference>
<evidence type="ECO:0000259" key="2">
    <source>
        <dbReference type="Pfam" id="PF10551"/>
    </source>
</evidence>
<dbReference type="AlphaFoldDB" id="A0AAF0Q5K1"/>
<reference evidence="3" key="1">
    <citation type="submission" date="2023-08" db="EMBL/GenBank/DDBJ databases">
        <title>A de novo genome assembly of Solanum verrucosum Schlechtendal, a Mexican diploid species geographically isolated from the other diploid A-genome species in potato relatives.</title>
        <authorList>
            <person name="Hosaka K."/>
        </authorList>
    </citation>
    <scope>NUCLEOTIDE SEQUENCE</scope>
    <source>
        <tissue evidence="3">Young leaves</tissue>
    </source>
</reference>
<evidence type="ECO:0000313" key="3">
    <source>
        <dbReference type="EMBL" id="WMV15995.1"/>
    </source>
</evidence>
<dbReference type="PANTHER" id="PTHR31973">
    <property type="entry name" value="POLYPROTEIN, PUTATIVE-RELATED"/>
    <property type="match status" value="1"/>
</dbReference>
<proteinExistence type="predicted"/>
<gene>
    <name evidence="3" type="ORF">MTR67_009380</name>
</gene>
<feature type="region of interest" description="Disordered" evidence="1">
    <location>
        <begin position="15"/>
        <end position="34"/>
    </location>
</feature>
<sequence length="536" mass="61920">MLEIVVVIDDVSTDCASDGTENDSDTSNDNSNYNSEELNVLAQERRRIIDGSLCDYKDLHKVVCKDKCNFVCLISGEKHVAGVRVKTLKGEHNKCKDPCGNYKVSATTMAFYFKEKFKANPKYKIKEMRVDMNAFNINAHFEKCKRTKRMILEDMEGSLCDDYKKIVGYANALKESNPGTDVVLKGKAKGQLLSAIGQDSMNHFYLIAWAIMDRECKTSWVWVLELLQKSLNINSGEGITFMSDMQKANFHALFYKSLDPLEEIHWWYSKEAYLLTYHCKLQPMPGQKFWKIEAEQAMEPPELFNQNSEEDTSNTGKVKSKKKKMDKQCDKGKKQTNERHKTQPTQDCASDEDEDFGFAVEDDMPWKPRDFSPKGSTWKGNAPETENMLEQLRKEKMDMRSNKKKKQGNERHRILIDEEDVENFPLTAPQPTQDEDFGLDVEDDMPWKPKDFSELNSRIQQRQKQARPTRSRRINFLGDGSSAPSDLYAPKGLTGRMLEQSRVEKLKTTRVMARHNNDKFSNEDNVLLFCCMFLRY</sequence>
<dbReference type="EMBL" id="CP133613">
    <property type="protein sequence ID" value="WMV15995.1"/>
    <property type="molecule type" value="Genomic_DNA"/>
</dbReference>
<evidence type="ECO:0000256" key="1">
    <source>
        <dbReference type="SAM" id="MobiDB-lite"/>
    </source>
</evidence>
<keyword evidence="4" id="KW-1185">Reference proteome</keyword>
<feature type="region of interest" description="Disordered" evidence="1">
    <location>
        <begin position="458"/>
        <end position="491"/>
    </location>
</feature>
<protein>
    <recommendedName>
        <fullName evidence="2">MULE transposase domain-containing protein</fullName>
    </recommendedName>
</protein>
<dbReference type="PANTHER" id="PTHR31973:SF189">
    <property type="entry name" value="TRANSPOSASE, MUDR, PLANT, MULE TRANSPOSASE DOMAIN PROTEIN-RELATED"/>
    <property type="match status" value="1"/>
</dbReference>
<feature type="compositionally biased region" description="Acidic residues" evidence="1">
    <location>
        <begin position="349"/>
        <end position="363"/>
    </location>
</feature>
<dbReference type="InterPro" id="IPR018289">
    <property type="entry name" value="MULE_transposase_dom"/>
</dbReference>
<accession>A0AAF0Q5K1</accession>
<dbReference type="Proteomes" id="UP001234989">
    <property type="component" value="Chromosome 2"/>
</dbReference>
<feature type="compositionally biased region" description="Basic residues" evidence="1">
    <location>
        <begin position="464"/>
        <end position="473"/>
    </location>
</feature>
<feature type="compositionally biased region" description="Basic and acidic residues" evidence="1">
    <location>
        <begin position="326"/>
        <end position="341"/>
    </location>
</feature>
<feature type="domain" description="MULE transposase" evidence="2">
    <location>
        <begin position="185"/>
        <end position="253"/>
    </location>
</feature>
<evidence type="ECO:0000313" key="4">
    <source>
        <dbReference type="Proteomes" id="UP001234989"/>
    </source>
</evidence>